<dbReference type="GO" id="GO:0022857">
    <property type="term" value="F:transmembrane transporter activity"/>
    <property type="evidence" value="ECO:0007669"/>
    <property type="project" value="InterPro"/>
</dbReference>
<protein>
    <submittedName>
        <fullName evidence="12">Histidine transport system permease protein HisQ</fullName>
    </submittedName>
</protein>
<dbReference type="InterPro" id="IPR035906">
    <property type="entry name" value="MetI-like_sf"/>
</dbReference>
<dbReference type="RefSeq" id="WP_088917786.1">
    <property type="nucleotide sequence ID" value="NZ_CP018632.1"/>
</dbReference>
<evidence type="ECO:0000256" key="4">
    <source>
        <dbReference type="ARBA" id="ARBA00022475"/>
    </source>
</evidence>
<keyword evidence="5" id="KW-0997">Cell inner membrane</keyword>
<keyword evidence="13" id="KW-1185">Reference proteome</keyword>
<keyword evidence="3 10" id="KW-0813">Transport</keyword>
<dbReference type="OrthoDB" id="9815029at2"/>
<evidence type="ECO:0000256" key="1">
    <source>
        <dbReference type="ARBA" id="ARBA00004429"/>
    </source>
</evidence>
<evidence type="ECO:0000313" key="13">
    <source>
        <dbReference type="Proteomes" id="UP000250079"/>
    </source>
</evidence>
<feature type="transmembrane region" description="Helical" evidence="10">
    <location>
        <begin position="202"/>
        <end position="225"/>
    </location>
</feature>
<dbReference type="PANTHER" id="PTHR30133">
    <property type="entry name" value="CATIONIC AMINO ACID TRANSPORTER, MEMBRANE COMPONENT"/>
    <property type="match status" value="1"/>
</dbReference>
<evidence type="ECO:0000256" key="10">
    <source>
        <dbReference type="RuleBase" id="RU363032"/>
    </source>
</evidence>
<dbReference type="GO" id="GO:0043190">
    <property type="term" value="C:ATP-binding cassette (ABC) transporter complex"/>
    <property type="evidence" value="ECO:0007669"/>
    <property type="project" value="InterPro"/>
</dbReference>
<dbReference type="InterPro" id="IPR010065">
    <property type="entry name" value="AA_ABC_transptr_permease_3TM"/>
</dbReference>
<feature type="transmembrane region" description="Helical" evidence="10">
    <location>
        <begin position="61"/>
        <end position="83"/>
    </location>
</feature>
<feature type="domain" description="ABC transmembrane type-1" evidence="11">
    <location>
        <begin position="26"/>
        <end position="225"/>
    </location>
</feature>
<evidence type="ECO:0000256" key="9">
    <source>
        <dbReference type="ARBA" id="ARBA00023136"/>
    </source>
</evidence>
<dbReference type="SUPFAM" id="SSF161098">
    <property type="entry name" value="MetI-like"/>
    <property type="match status" value="1"/>
</dbReference>
<proteinExistence type="inferred from homology"/>
<evidence type="ECO:0000256" key="6">
    <source>
        <dbReference type="ARBA" id="ARBA00022692"/>
    </source>
</evidence>
<dbReference type="Gene3D" id="1.10.3720.10">
    <property type="entry name" value="MetI-like"/>
    <property type="match status" value="1"/>
</dbReference>
<comment type="subcellular location">
    <subcellularLocation>
        <location evidence="1">Cell inner membrane</location>
        <topology evidence="1">Multi-pass membrane protein</topology>
    </subcellularLocation>
    <subcellularLocation>
        <location evidence="10">Cell membrane</location>
        <topology evidence="10">Multi-pass membrane protein</topology>
    </subcellularLocation>
</comment>
<dbReference type="PROSITE" id="PS50928">
    <property type="entry name" value="ABC_TM1"/>
    <property type="match status" value="1"/>
</dbReference>
<organism evidence="12 13">
    <name type="scientific">Granulosicoccus antarcticus IMCC3135</name>
    <dbReference type="NCBI Taxonomy" id="1192854"/>
    <lineage>
        <taxon>Bacteria</taxon>
        <taxon>Pseudomonadati</taxon>
        <taxon>Pseudomonadota</taxon>
        <taxon>Gammaproteobacteria</taxon>
        <taxon>Chromatiales</taxon>
        <taxon>Granulosicoccaceae</taxon>
        <taxon>Granulosicoccus</taxon>
    </lineage>
</organism>
<feature type="transmembrane region" description="Helical" evidence="10">
    <location>
        <begin position="103"/>
        <end position="122"/>
    </location>
</feature>
<evidence type="ECO:0000256" key="8">
    <source>
        <dbReference type="ARBA" id="ARBA00022989"/>
    </source>
</evidence>
<evidence type="ECO:0000256" key="7">
    <source>
        <dbReference type="ARBA" id="ARBA00022970"/>
    </source>
</evidence>
<evidence type="ECO:0000313" key="12">
    <source>
        <dbReference type="EMBL" id="ASJ72480.1"/>
    </source>
</evidence>
<dbReference type="CDD" id="cd06261">
    <property type="entry name" value="TM_PBP2"/>
    <property type="match status" value="1"/>
</dbReference>
<dbReference type="InterPro" id="IPR000515">
    <property type="entry name" value="MetI-like"/>
</dbReference>
<evidence type="ECO:0000256" key="2">
    <source>
        <dbReference type="ARBA" id="ARBA00010072"/>
    </source>
</evidence>
<evidence type="ECO:0000256" key="5">
    <source>
        <dbReference type="ARBA" id="ARBA00022519"/>
    </source>
</evidence>
<keyword evidence="4" id="KW-1003">Cell membrane</keyword>
<keyword evidence="9 10" id="KW-0472">Membrane</keyword>
<evidence type="ECO:0000259" key="11">
    <source>
        <dbReference type="PROSITE" id="PS50928"/>
    </source>
</evidence>
<dbReference type="EMBL" id="CP018632">
    <property type="protein sequence ID" value="ASJ72480.1"/>
    <property type="molecule type" value="Genomic_DNA"/>
</dbReference>
<feature type="transmembrane region" description="Helical" evidence="10">
    <location>
        <begin position="154"/>
        <end position="174"/>
    </location>
</feature>
<dbReference type="InterPro" id="IPR051613">
    <property type="entry name" value="ABC_transp_permease_HisMQ"/>
</dbReference>
<dbReference type="Pfam" id="PF00528">
    <property type="entry name" value="BPD_transp_1"/>
    <property type="match status" value="1"/>
</dbReference>
<name>A0A2Z2NUN8_9GAMM</name>
<keyword evidence="6 10" id="KW-0812">Transmembrane</keyword>
<evidence type="ECO:0000256" key="3">
    <source>
        <dbReference type="ARBA" id="ARBA00022448"/>
    </source>
</evidence>
<feature type="transmembrane region" description="Helical" evidence="10">
    <location>
        <begin position="30"/>
        <end position="49"/>
    </location>
</feature>
<dbReference type="NCBIfam" id="TIGR01726">
    <property type="entry name" value="HEQRo_perm_3TM"/>
    <property type="match status" value="1"/>
</dbReference>
<keyword evidence="7" id="KW-0029">Amino-acid transport</keyword>
<comment type="similarity">
    <text evidence="2">Belongs to the binding-protein-dependent transport system permease family. HisMQ subfamily.</text>
</comment>
<dbReference type="GO" id="GO:0006865">
    <property type="term" value="P:amino acid transport"/>
    <property type="evidence" value="ECO:0007669"/>
    <property type="project" value="UniProtKB-KW"/>
</dbReference>
<dbReference type="AlphaFoldDB" id="A0A2Z2NUN8"/>
<dbReference type="Proteomes" id="UP000250079">
    <property type="component" value="Chromosome"/>
</dbReference>
<dbReference type="KEGG" id="gai:IMCC3135_11960"/>
<sequence>METLFANWHHLSFGDGGWGWNLLRGLSSTLQIALGAYFLGLVIGLLGAVGKRDGSRLTRYLLEIYTTLIRAIPELVLILLLYYAGTGLVNQLMESMGYRPIDISGLVAGIVVLGIVQGAYSIEVIRGAMRVVPRGQLEAAEAFGMGRWMILRRITLPAMLPHALPGLSNLWLIVTKETALLSVVGFSELALTTRQAAGASRAYFMFFLVAACLYLCVSLLSNELFRRLEKRARRGQPELN</sequence>
<accession>A0A2Z2NUN8</accession>
<keyword evidence="8 10" id="KW-1133">Transmembrane helix</keyword>
<gene>
    <name evidence="12" type="primary">hisQ</name>
    <name evidence="12" type="ORF">IMCC3135_11960</name>
</gene>
<reference evidence="12 13" key="1">
    <citation type="submission" date="2016-12" db="EMBL/GenBank/DDBJ databases">
        <authorList>
            <person name="Song W.-J."/>
            <person name="Kurnit D.M."/>
        </authorList>
    </citation>
    <scope>NUCLEOTIDE SEQUENCE [LARGE SCALE GENOMIC DNA]</scope>
    <source>
        <strain evidence="12 13">IMCC3135</strain>
    </source>
</reference>